<feature type="transmembrane region" description="Helical" evidence="1">
    <location>
        <begin position="56"/>
        <end position="74"/>
    </location>
</feature>
<comment type="caution">
    <text evidence="2">The sequence shown here is derived from an EMBL/GenBank/DDBJ whole genome shotgun (WGS) entry which is preliminary data.</text>
</comment>
<sequence length="75" mass="8796">MFMPSRYHQIMVLGRSGEEFFLHCFGGKAAIFATLFAEILFDRFPRRSKEKENEKLFLAVGAEGIYHFGLMFWAR</sequence>
<name>A0AAV4UI07_CAEEX</name>
<evidence type="ECO:0000313" key="3">
    <source>
        <dbReference type="Proteomes" id="UP001054945"/>
    </source>
</evidence>
<gene>
    <name evidence="2" type="ORF">CEXT_431221</name>
</gene>
<dbReference type="Proteomes" id="UP001054945">
    <property type="component" value="Unassembled WGS sequence"/>
</dbReference>
<dbReference type="EMBL" id="BPLR01012902">
    <property type="protein sequence ID" value="GIY57399.1"/>
    <property type="molecule type" value="Genomic_DNA"/>
</dbReference>
<keyword evidence="1" id="KW-0812">Transmembrane</keyword>
<feature type="transmembrane region" description="Helical" evidence="1">
    <location>
        <begin position="20"/>
        <end position="44"/>
    </location>
</feature>
<organism evidence="2 3">
    <name type="scientific">Caerostris extrusa</name>
    <name type="common">Bark spider</name>
    <name type="synonym">Caerostris bankana</name>
    <dbReference type="NCBI Taxonomy" id="172846"/>
    <lineage>
        <taxon>Eukaryota</taxon>
        <taxon>Metazoa</taxon>
        <taxon>Ecdysozoa</taxon>
        <taxon>Arthropoda</taxon>
        <taxon>Chelicerata</taxon>
        <taxon>Arachnida</taxon>
        <taxon>Araneae</taxon>
        <taxon>Araneomorphae</taxon>
        <taxon>Entelegynae</taxon>
        <taxon>Araneoidea</taxon>
        <taxon>Araneidae</taxon>
        <taxon>Caerostris</taxon>
    </lineage>
</organism>
<protein>
    <submittedName>
        <fullName evidence="2">Uncharacterized protein</fullName>
    </submittedName>
</protein>
<keyword evidence="1" id="KW-1133">Transmembrane helix</keyword>
<dbReference type="AlphaFoldDB" id="A0AAV4UI07"/>
<evidence type="ECO:0000256" key="1">
    <source>
        <dbReference type="SAM" id="Phobius"/>
    </source>
</evidence>
<keyword evidence="3" id="KW-1185">Reference proteome</keyword>
<proteinExistence type="predicted"/>
<accession>A0AAV4UI07</accession>
<keyword evidence="1" id="KW-0472">Membrane</keyword>
<evidence type="ECO:0000313" key="2">
    <source>
        <dbReference type="EMBL" id="GIY57399.1"/>
    </source>
</evidence>
<reference evidence="2 3" key="1">
    <citation type="submission" date="2021-06" db="EMBL/GenBank/DDBJ databases">
        <title>Caerostris extrusa draft genome.</title>
        <authorList>
            <person name="Kono N."/>
            <person name="Arakawa K."/>
        </authorList>
    </citation>
    <scope>NUCLEOTIDE SEQUENCE [LARGE SCALE GENOMIC DNA]</scope>
</reference>